<accession>A0AAN7PYS1</accession>
<evidence type="ECO:0000313" key="2">
    <source>
        <dbReference type="Proteomes" id="UP001353858"/>
    </source>
</evidence>
<dbReference type="Gene3D" id="3.30.70.1820">
    <property type="entry name" value="L1 transposable element, RRM domain"/>
    <property type="match status" value="1"/>
</dbReference>
<reference evidence="2" key="1">
    <citation type="submission" date="2023-01" db="EMBL/GenBank/DDBJ databases">
        <title>Key to firefly adult light organ development and bioluminescence: homeobox transcription factors regulate luciferase expression and transportation to peroxisome.</title>
        <authorList>
            <person name="Fu X."/>
        </authorList>
    </citation>
    <scope>NUCLEOTIDE SEQUENCE [LARGE SCALE GENOMIC DNA]</scope>
</reference>
<sequence length="199" mass="23220">MPETRQASRMELNDDERIEKTIEKVLNNQSFIKRIVETATAVIRELYEERIKALEAKVCLLETAHSNRLDAVEQYSRVNNLRVFGVQEDKKEDLSASLTKLFKNKLGARMEEKDIDICHFLPSDEGKTKQVIVRFVRREVRNEVFRKKKLLRGTGISIYEDLSKTRAHLLKLTKVQLKLENKDVTKRNKIDMLVCVNGF</sequence>
<protein>
    <submittedName>
        <fullName evidence="1">Uncharacterized protein</fullName>
    </submittedName>
</protein>
<gene>
    <name evidence="1" type="ORF">RN001_004663</name>
</gene>
<comment type="caution">
    <text evidence="1">The sequence shown here is derived from an EMBL/GenBank/DDBJ whole genome shotgun (WGS) entry which is preliminary data.</text>
</comment>
<proteinExistence type="predicted"/>
<name>A0AAN7PYS1_9COLE</name>
<dbReference type="Proteomes" id="UP001353858">
    <property type="component" value="Unassembled WGS sequence"/>
</dbReference>
<dbReference type="AlphaFoldDB" id="A0AAN7PYS1"/>
<organism evidence="1 2">
    <name type="scientific">Aquatica leii</name>
    <dbReference type="NCBI Taxonomy" id="1421715"/>
    <lineage>
        <taxon>Eukaryota</taxon>
        <taxon>Metazoa</taxon>
        <taxon>Ecdysozoa</taxon>
        <taxon>Arthropoda</taxon>
        <taxon>Hexapoda</taxon>
        <taxon>Insecta</taxon>
        <taxon>Pterygota</taxon>
        <taxon>Neoptera</taxon>
        <taxon>Endopterygota</taxon>
        <taxon>Coleoptera</taxon>
        <taxon>Polyphaga</taxon>
        <taxon>Elateriformia</taxon>
        <taxon>Elateroidea</taxon>
        <taxon>Lampyridae</taxon>
        <taxon>Luciolinae</taxon>
        <taxon>Aquatica</taxon>
    </lineage>
</organism>
<dbReference type="EMBL" id="JARPUR010000002">
    <property type="protein sequence ID" value="KAK4881344.1"/>
    <property type="molecule type" value="Genomic_DNA"/>
</dbReference>
<evidence type="ECO:0000313" key="1">
    <source>
        <dbReference type="EMBL" id="KAK4881344.1"/>
    </source>
</evidence>
<keyword evidence="2" id="KW-1185">Reference proteome</keyword>